<keyword evidence="3" id="KW-0238">DNA-binding</keyword>
<dbReference type="Pfam" id="PF00126">
    <property type="entry name" value="HTH_1"/>
    <property type="match status" value="1"/>
</dbReference>
<evidence type="ECO:0000256" key="2">
    <source>
        <dbReference type="ARBA" id="ARBA00023015"/>
    </source>
</evidence>
<accession>A0A1I0D152</accession>
<evidence type="ECO:0000313" key="6">
    <source>
        <dbReference type="EMBL" id="SET25814.1"/>
    </source>
</evidence>
<dbReference type="Pfam" id="PF03466">
    <property type="entry name" value="LysR_substrate"/>
    <property type="match status" value="1"/>
</dbReference>
<dbReference type="Gene3D" id="3.40.190.10">
    <property type="entry name" value="Periplasmic binding protein-like II"/>
    <property type="match status" value="2"/>
</dbReference>
<dbReference type="InterPro" id="IPR050389">
    <property type="entry name" value="LysR-type_TF"/>
</dbReference>
<evidence type="ECO:0000259" key="5">
    <source>
        <dbReference type="PROSITE" id="PS50931"/>
    </source>
</evidence>
<keyword evidence="2" id="KW-0805">Transcription regulation</keyword>
<proteinExistence type="inferred from homology"/>
<gene>
    <name evidence="6" type="ORF">SAMN05216197_10962</name>
</gene>
<dbReference type="Proteomes" id="UP000182332">
    <property type="component" value="Unassembled WGS sequence"/>
</dbReference>
<dbReference type="EMBL" id="FOHW01000009">
    <property type="protein sequence ID" value="SET25814.1"/>
    <property type="molecule type" value="Genomic_DNA"/>
</dbReference>
<dbReference type="RefSeq" id="WP_074887709.1">
    <property type="nucleotide sequence ID" value="NZ_FOHW01000009.1"/>
</dbReference>
<dbReference type="Gene3D" id="1.10.10.10">
    <property type="entry name" value="Winged helix-like DNA-binding domain superfamily/Winged helix DNA-binding domain"/>
    <property type="match status" value="1"/>
</dbReference>
<dbReference type="InterPro" id="IPR036390">
    <property type="entry name" value="WH_DNA-bd_sf"/>
</dbReference>
<dbReference type="SUPFAM" id="SSF53850">
    <property type="entry name" value="Periplasmic binding protein-like II"/>
    <property type="match status" value="1"/>
</dbReference>
<dbReference type="PANTHER" id="PTHR30118">
    <property type="entry name" value="HTH-TYPE TRANSCRIPTIONAL REGULATOR LEUO-RELATED"/>
    <property type="match status" value="1"/>
</dbReference>
<evidence type="ECO:0000256" key="3">
    <source>
        <dbReference type="ARBA" id="ARBA00023125"/>
    </source>
</evidence>
<dbReference type="SUPFAM" id="SSF46785">
    <property type="entry name" value="Winged helix' DNA-binding domain"/>
    <property type="match status" value="1"/>
</dbReference>
<dbReference type="PANTHER" id="PTHR30118:SF15">
    <property type="entry name" value="TRANSCRIPTIONAL REGULATORY PROTEIN"/>
    <property type="match status" value="1"/>
</dbReference>
<dbReference type="GO" id="GO:0003677">
    <property type="term" value="F:DNA binding"/>
    <property type="evidence" value="ECO:0007669"/>
    <property type="project" value="UniProtKB-KW"/>
</dbReference>
<dbReference type="InterPro" id="IPR000847">
    <property type="entry name" value="LysR_HTH_N"/>
</dbReference>
<evidence type="ECO:0000256" key="4">
    <source>
        <dbReference type="ARBA" id="ARBA00023163"/>
    </source>
</evidence>
<dbReference type="PROSITE" id="PS50931">
    <property type="entry name" value="HTH_LYSR"/>
    <property type="match status" value="1"/>
</dbReference>
<keyword evidence="4" id="KW-0804">Transcription</keyword>
<comment type="similarity">
    <text evidence="1">Belongs to the LysR transcriptional regulatory family.</text>
</comment>
<protein>
    <submittedName>
        <fullName evidence="6">Transcriptional regulator, LysR family</fullName>
    </submittedName>
</protein>
<sequence>MNRNDLRRVDMNLLVIFEALMFERNLTRVAEKLFMGQPAISAALARLRDLFDDPLLLRNGRAMEPTARALAILKELQPALDTISGAVSRAKEFDPATSCDIFRIGLSDDAEFGLFPPLLNRLREEAPGIIVVVRRANFLLMPALLASGEISVGISYTTELPANAKRKKLRDIGVKVLRGDNRPEPLTLDEFCQRPHTMVSFSGDLTGNIDIDLAKVGRARRVVVAVPQFSGLRALLAGTELIATVPDYAACALIEGCALRAEDPPFPIAPAELSMVWAGVHDNDPAERWLRSRITEFMSQETRPLP</sequence>
<dbReference type="InterPro" id="IPR005119">
    <property type="entry name" value="LysR_subst-bd"/>
</dbReference>
<dbReference type="CDD" id="cd08464">
    <property type="entry name" value="PBP2_DntR_like_2"/>
    <property type="match status" value="1"/>
</dbReference>
<dbReference type="InterPro" id="IPR036388">
    <property type="entry name" value="WH-like_DNA-bd_sf"/>
</dbReference>
<dbReference type="OrthoDB" id="6621790at2"/>
<reference evidence="6 7" key="1">
    <citation type="submission" date="2016-10" db="EMBL/GenBank/DDBJ databases">
        <authorList>
            <person name="de Groot N.N."/>
        </authorList>
    </citation>
    <scope>NUCLEOTIDE SEQUENCE [LARGE SCALE GENOMIC DNA]</scope>
    <source>
        <strain evidence="6 7">DSM 11363</strain>
    </source>
</reference>
<dbReference type="AlphaFoldDB" id="A0A1I0D152"/>
<name>A0A1I0D152_9PSED</name>
<dbReference type="GO" id="GO:0003700">
    <property type="term" value="F:DNA-binding transcription factor activity"/>
    <property type="evidence" value="ECO:0007669"/>
    <property type="project" value="InterPro"/>
</dbReference>
<evidence type="ECO:0000313" key="7">
    <source>
        <dbReference type="Proteomes" id="UP000182332"/>
    </source>
</evidence>
<feature type="domain" description="HTH lysR-type" evidence="5">
    <location>
        <begin position="9"/>
        <end position="66"/>
    </location>
</feature>
<evidence type="ECO:0000256" key="1">
    <source>
        <dbReference type="ARBA" id="ARBA00009437"/>
    </source>
</evidence>
<organism evidence="6 7">
    <name type="scientific">Pseudomonas graminis</name>
    <dbReference type="NCBI Taxonomy" id="158627"/>
    <lineage>
        <taxon>Bacteria</taxon>
        <taxon>Pseudomonadati</taxon>
        <taxon>Pseudomonadota</taxon>
        <taxon>Gammaproteobacteria</taxon>
        <taxon>Pseudomonadales</taxon>
        <taxon>Pseudomonadaceae</taxon>
        <taxon>Pseudomonas</taxon>
    </lineage>
</organism>